<dbReference type="Gene3D" id="1.25.40.10">
    <property type="entry name" value="Tetratricopeptide repeat domain"/>
    <property type="match status" value="1"/>
</dbReference>
<protein>
    <recommendedName>
        <fullName evidence="5">Pentacotripeptide-repeat region of PRORP domain-containing protein</fullName>
    </recommendedName>
</protein>
<dbReference type="PANTHER" id="PTHR46669:SF1">
    <property type="entry name" value="LEUCINE-RICH PPR MOTIF-CONTAINING PROTEIN, MITOCHONDRIAL"/>
    <property type="match status" value="1"/>
</dbReference>
<dbReference type="EMBL" id="VCGU01000458">
    <property type="protein sequence ID" value="TRY64019.1"/>
    <property type="molecule type" value="Genomic_DNA"/>
</dbReference>
<evidence type="ECO:0008006" key="5">
    <source>
        <dbReference type="Google" id="ProtNLM"/>
    </source>
</evidence>
<dbReference type="AlphaFoldDB" id="A0A553NF67"/>
<feature type="compositionally biased region" description="Polar residues" evidence="2">
    <location>
        <begin position="1096"/>
        <end position="1107"/>
    </location>
</feature>
<dbReference type="Proteomes" id="UP000318571">
    <property type="component" value="Chromosome 10"/>
</dbReference>
<gene>
    <name evidence="3" type="ORF">TCAL_05579</name>
</gene>
<name>A0A553NF67_TIGCA</name>
<dbReference type="OMA" id="NDINDEC"/>
<dbReference type="Pfam" id="PF13041">
    <property type="entry name" value="PPR_2"/>
    <property type="match status" value="1"/>
</dbReference>
<keyword evidence="4" id="KW-1185">Reference proteome</keyword>
<evidence type="ECO:0000313" key="4">
    <source>
        <dbReference type="Proteomes" id="UP000318571"/>
    </source>
</evidence>
<dbReference type="GO" id="GO:0003730">
    <property type="term" value="F:mRNA 3'-UTR binding"/>
    <property type="evidence" value="ECO:0007669"/>
    <property type="project" value="TreeGrafter"/>
</dbReference>
<evidence type="ECO:0000313" key="3">
    <source>
        <dbReference type="EMBL" id="TRY64019.1"/>
    </source>
</evidence>
<dbReference type="PANTHER" id="PTHR46669">
    <property type="entry name" value="LEUCINE-RICH PPR MOTIF-CONTAINING PROTEIN, MITOCHONDRIAL"/>
    <property type="match status" value="1"/>
</dbReference>
<accession>A0A553NF67</accession>
<evidence type="ECO:0000256" key="2">
    <source>
        <dbReference type="SAM" id="MobiDB-lite"/>
    </source>
</evidence>
<feature type="region of interest" description="Disordered" evidence="2">
    <location>
        <begin position="1"/>
        <end position="47"/>
    </location>
</feature>
<evidence type="ECO:0000256" key="1">
    <source>
        <dbReference type="PROSITE-ProRule" id="PRU00708"/>
    </source>
</evidence>
<dbReference type="NCBIfam" id="TIGR00756">
    <property type="entry name" value="PPR"/>
    <property type="match status" value="1"/>
</dbReference>
<feature type="compositionally biased region" description="Basic and acidic residues" evidence="2">
    <location>
        <begin position="1132"/>
        <end position="1143"/>
    </location>
</feature>
<proteinExistence type="predicted"/>
<dbReference type="GO" id="GO:0070129">
    <property type="term" value="P:regulation of mitochondrial translation"/>
    <property type="evidence" value="ECO:0007669"/>
    <property type="project" value="TreeGrafter"/>
</dbReference>
<feature type="repeat" description="PPR" evidence="1">
    <location>
        <begin position="227"/>
        <end position="261"/>
    </location>
</feature>
<dbReference type="PROSITE" id="PS51375">
    <property type="entry name" value="PPR"/>
    <property type="match status" value="2"/>
</dbReference>
<dbReference type="STRING" id="6832.A0A553NF67"/>
<dbReference type="InterPro" id="IPR002885">
    <property type="entry name" value="PPR_rpt"/>
</dbReference>
<dbReference type="GO" id="GO:0005634">
    <property type="term" value="C:nucleus"/>
    <property type="evidence" value="ECO:0007669"/>
    <property type="project" value="TreeGrafter"/>
</dbReference>
<reference evidence="3 4" key="1">
    <citation type="journal article" date="2018" name="Nat. Ecol. Evol.">
        <title>Genomic signatures of mitonuclear coevolution across populations of Tigriopus californicus.</title>
        <authorList>
            <person name="Barreto F.S."/>
            <person name="Watson E.T."/>
            <person name="Lima T.G."/>
            <person name="Willett C.S."/>
            <person name="Edmands S."/>
            <person name="Li W."/>
            <person name="Burton R.S."/>
        </authorList>
    </citation>
    <scope>NUCLEOTIDE SEQUENCE [LARGE SCALE GENOMIC DNA]</scope>
    <source>
        <strain evidence="3 4">San Diego</strain>
    </source>
</reference>
<sequence>MLRSPSHRLAGQWIRRQTAPAGPATPPFRALSTTPRPSGLSSVPLVLGPSSRGLSETRSLLRLGPSSSGWSWSPGPLTYSTTSLDVPSLSADSPSRVIINREVEPTRAEGLCELERLIHGMSINIQRSGRVLPIDFTLALHSMKRLESCTANQALTLLRACGQLMPDERPEDRVQLTLGLWELLETLKVPLDTSHYNALLKSHMENEHKVAPMEFVTWMEGQGAEPNRVTYQQLIACFCEHGQVNEALSILELMKTKQFPINEEVFVALIKGHCKSGDFVSAQSTIQIMSQSGLDLGSQGKLAYLVGMVEAGQPWSEVKAYWDSADGTQCEDVANFDDHDVFQIVIALVKQNEIQGAQEALQRLPRKSGFFQEVRNVVPRLVNLGQADMAFELFTSFKLPPKAIPNNQAAASRDHGMFLIRALVKQECPIPKLKEILQVMSNDINDECCARVLEVCVDLNKIEYGQSARDMIVEEFGNEALSAKHFALFTRRMVERMETKDDVMHFLSKLGKLGIALDMSTVSNQLLKKILQSGRVSETIEELRQVLQNRYGYTWLCNSALQYLLNQHTENNLARAAEFMVFRCPKGISPILWNASLARAYLTTDNLHHFVAIYSQCFVMNILSFHAAKDEMAAPRQLMNLQMTLIHLHSLAPRFSPDSPPDEVLGKVLDKLLENHLGLFGEGADQLKNNVSDPVVLKKVETLIEMGEDAEYWTPERVADMQRKNRSLFSQSAKRSPTDKSYLHNQKVRIEQLESEVSKSVDSGDPKTSAMFALCTKYNELLMPDKTVKLCQEHITDFKPNSSLVRNTILTCLQKSQVSQAAEFVLFLNENDVKVYKTSILDVIKELIKTGKDQALILNLVRILPNHMYELSTPYYLKLIDCLQAYNPVEQCDQIDEFVNAALESKEHDKLKLGSLIHQNKLPEAVELFEKVVAEERKVVLKRLLIRKLVEEESLELLQRVVDASIKIIGEENSIYDLAMDFLVMGKYSQARKLLESPGLRYNSRKAQYICIQFVNDQNSEAMEKFVLLTRDLFACDRNYLYDKLLDVMSCQPKKINDVWLMMQEEGHVPTIAFKIKMASLLKKHGEPVPFEEPQPRQTTPSMAQTLSKEDLSSSSSSSSSDEEEEEEEQEDTRKTAEKTTKI</sequence>
<feature type="repeat" description="PPR" evidence="1">
    <location>
        <begin position="262"/>
        <end position="296"/>
    </location>
</feature>
<feature type="compositionally biased region" description="Acidic residues" evidence="2">
    <location>
        <begin position="1121"/>
        <end position="1131"/>
    </location>
</feature>
<organism evidence="3 4">
    <name type="scientific">Tigriopus californicus</name>
    <name type="common">Marine copepod</name>
    <dbReference type="NCBI Taxonomy" id="6832"/>
    <lineage>
        <taxon>Eukaryota</taxon>
        <taxon>Metazoa</taxon>
        <taxon>Ecdysozoa</taxon>
        <taxon>Arthropoda</taxon>
        <taxon>Crustacea</taxon>
        <taxon>Multicrustacea</taxon>
        <taxon>Hexanauplia</taxon>
        <taxon>Copepoda</taxon>
        <taxon>Harpacticoida</taxon>
        <taxon>Harpacticidae</taxon>
        <taxon>Tigriopus</taxon>
    </lineage>
</organism>
<feature type="region of interest" description="Disordered" evidence="2">
    <location>
        <begin position="1087"/>
        <end position="1143"/>
    </location>
</feature>
<dbReference type="InterPro" id="IPR033490">
    <property type="entry name" value="LRP130"/>
</dbReference>
<feature type="compositionally biased region" description="Low complexity" evidence="2">
    <location>
        <begin position="35"/>
        <end position="47"/>
    </location>
</feature>
<dbReference type="InterPro" id="IPR011990">
    <property type="entry name" value="TPR-like_helical_dom_sf"/>
</dbReference>
<dbReference type="GO" id="GO:0005739">
    <property type="term" value="C:mitochondrion"/>
    <property type="evidence" value="ECO:0007669"/>
    <property type="project" value="TreeGrafter"/>
</dbReference>
<comment type="caution">
    <text evidence="3">The sequence shown here is derived from an EMBL/GenBank/DDBJ whole genome shotgun (WGS) entry which is preliminary data.</text>
</comment>